<dbReference type="PANTHER" id="PTHR47469">
    <property type="entry name" value="MONOOXYGENASE-LIKE"/>
    <property type="match status" value="1"/>
</dbReference>
<sequence length="402" mass="42445">MKTRRAIVIGGSMGGLFAGLFLRRAGFDVTIHERVGEPLSSRGAGIVTHPELIEALAAAGIPVGADLGVETRDRLLLDATGAVRMTRLRPQVHMSWNALFALLREAFPSASYRAGSELVDVVQDGSGVAARFADGSTVEGDLLVGADGFRSGVRAALAPEVEPLYAGYVAWRGLVEEAAMPPVAHEALFDAFAFALPRGEQILGYPVAGEGNDLRPGRRRYNFVWYRPAPAPEALDDLLTDETGTRHALSIPPPLVREAHRARLREAAEATLPPAFAALVAATPQPFLQPIYDLESTRLAFGRVALAGDAAFVARPHVGAGVAKAALDARALADALSTEDDVPTALRRYEAARLPAGRVVVGQGRRLGASIGVSDADPAEVLEETATLDFLQRTGGTGQVSV</sequence>
<dbReference type="SUPFAM" id="SSF54373">
    <property type="entry name" value="FAD-linked reductases, C-terminal domain"/>
    <property type="match status" value="1"/>
</dbReference>
<dbReference type="Gene3D" id="3.50.50.60">
    <property type="entry name" value="FAD/NAD(P)-binding domain"/>
    <property type="match status" value="2"/>
</dbReference>
<keyword evidence="4" id="KW-1185">Reference proteome</keyword>
<reference evidence="3 4" key="1">
    <citation type="journal article" date="2014" name="Int. J. Syst. Evol. Microbiol.">
        <title>Complete genome sequence of Corynebacterium casei LMG S-19264T (=DSM 44701T), isolated from a smear-ripened cheese.</title>
        <authorList>
            <consortium name="US DOE Joint Genome Institute (JGI-PGF)"/>
            <person name="Walter F."/>
            <person name="Albersmeier A."/>
            <person name="Kalinowski J."/>
            <person name="Ruckert C."/>
        </authorList>
    </citation>
    <scope>NUCLEOTIDE SEQUENCE [LARGE SCALE GENOMIC DNA]</scope>
    <source>
        <strain evidence="3 4">CGMCC 1.9161</strain>
    </source>
</reference>
<dbReference type="Pfam" id="PF22607">
    <property type="entry name" value="FAD_binding-like"/>
    <property type="match status" value="1"/>
</dbReference>
<organism evidence="3 4">
    <name type="scientific">Salinarimonas ramus</name>
    <dbReference type="NCBI Taxonomy" id="690164"/>
    <lineage>
        <taxon>Bacteria</taxon>
        <taxon>Pseudomonadati</taxon>
        <taxon>Pseudomonadota</taxon>
        <taxon>Alphaproteobacteria</taxon>
        <taxon>Hyphomicrobiales</taxon>
        <taxon>Salinarimonadaceae</taxon>
        <taxon>Salinarimonas</taxon>
    </lineage>
</organism>
<protein>
    <submittedName>
        <fullName evidence="3">2-polyprenyl-6-methoxyphenol hydroxylase</fullName>
    </submittedName>
</protein>
<dbReference type="AlphaFoldDB" id="A0A917V8I8"/>
<dbReference type="GO" id="GO:0071949">
    <property type="term" value="F:FAD binding"/>
    <property type="evidence" value="ECO:0007669"/>
    <property type="project" value="InterPro"/>
</dbReference>
<name>A0A917V8I8_9HYPH</name>
<dbReference type="PANTHER" id="PTHR47469:SF2">
    <property type="entry name" value="OS06G0597600 PROTEIN"/>
    <property type="match status" value="1"/>
</dbReference>
<proteinExistence type="predicted"/>
<dbReference type="PRINTS" id="PR00420">
    <property type="entry name" value="RNGMNOXGNASE"/>
</dbReference>
<dbReference type="InterPro" id="IPR053212">
    <property type="entry name" value="DHP_3-monooxygenase"/>
</dbReference>
<dbReference type="InterPro" id="IPR054707">
    <property type="entry name" value="DhpH_subs-bd"/>
</dbReference>
<evidence type="ECO:0000313" key="3">
    <source>
        <dbReference type="EMBL" id="GGK49096.1"/>
    </source>
</evidence>
<evidence type="ECO:0000259" key="1">
    <source>
        <dbReference type="Pfam" id="PF01494"/>
    </source>
</evidence>
<feature type="domain" description="FAD-binding" evidence="1">
    <location>
        <begin position="6"/>
        <end position="162"/>
    </location>
</feature>
<dbReference type="RefSeq" id="WP_188915051.1">
    <property type="nucleotide sequence ID" value="NZ_BMMF01000014.1"/>
</dbReference>
<evidence type="ECO:0000259" key="2">
    <source>
        <dbReference type="Pfam" id="PF22607"/>
    </source>
</evidence>
<dbReference type="EMBL" id="BMMF01000014">
    <property type="protein sequence ID" value="GGK49096.1"/>
    <property type="molecule type" value="Genomic_DNA"/>
</dbReference>
<feature type="domain" description="2,6-dihydroxypyridine 3-monooxygenase substrate binding" evidence="2">
    <location>
        <begin position="165"/>
        <end position="293"/>
    </location>
</feature>
<dbReference type="InterPro" id="IPR036188">
    <property type="entry name" value="FAD/NAD-bd_sf"/>
</dbReference>
<gene>
    <name evidence="3" type="ORF">GCM10011322_40120</name>
</gene>
<dbReference type="Proteomes" id="UP000600449">
    <property type="component" value="Unassembled WGS sequence"/>
</dbReference>
<dbReference type="NCBIfam" id="NF005566">
    <property type="entry name" value="PRK07236.1"/>
    <property type="match status" value="1"/>
</dbReference>
<dbReference type="Pfam" id="PF01494">
    <property type="entry name" value="FAD_binding_3"/>
    <property type="match status" value="2"/>
</dbReference>
<evidence type="ECO:0000313" key="4">
    <source>
        <dbReference type="Proteomes" id="UP000600449"/>
    </source>
</evidence>
<dbReference type="InterPro" id="IPR002938">
    <property type="entry name" value="FAD-bd"/>
</dbReference>
<dbReference type="SUPFAM" id="SSF51905">
    <property type="entry name" value="FAD/NAD(P)-binding domain"/>
    <property type="match status" value="1"/>
</dbReference>
<accession>A0A917V8I8</accession>
<comment type="caution">
    <text evidence="3">The sequence shown here is derived from an EMBL/GenBank/DDBJ whole genome shotgun (WGS) entry which is preliminary data.</text>
</comment>
<feature type="domain" description="FAD-binding" evidence="1">
    <location>
        <begin position="297"/>
        <end position="361"/>
    </location>
</feature>